<feature type="compositionally biased region" description="Low complexity" evidence="1">
    <location>
        <begin position="205"/>
        <end position="228"/>
    </location>
</feature>
<comment type="caution">
    <text evidence="3">The sequence shown here is derived from an EMBL/GenBank/DDBJ whole genome shotgun (WGS) entry which is preliminary data.</text>
</comment>
<reference evidence="3" key="1">
    <citation type="submission" date="2020-06" db="EMBL/GenBank/DDBJ databases">
        <authorList>
            <consortium name="Plant Systems Biology data submission"/>
        </authorList>
    </citation>
    <scope>NUCLEOTIDE SEQUENCE</scope>
    <source>
        <strain evidence="3">D6</strain>
    </source>
</reference>
<feature type="compositionally biased region" description="Low complexity" evidence="1">
    <location>
        <begin position="647"/>
        <end position="657"/>
    </location>
</feature>
<name>A0A9N8H5X1_9STRA</name>
<feature type="compositionally biased region" description="Basic residues" evidence="1">
    <location>
        <begin position="93"/>
        <end position="104"/>
    </location>
</feature>
<dbReference type="GO" id="GO:0005737">
    <property type="term" value="C:cytoplasm"/>
    <property type="evidence" value="ECO:0007669"/>
    <property type="project" value="TreeGrafter"/>
</dbReference>
<feature type="compositionally biased region" description="Low complexity" evidence="1">
    <location>
        <begin position="129"/>
        <end position="138"/>
    </location>
</feature>
<evidence type="ECO:0000256" key="1">
    <source>
        <dbReference type="SAM" id="MobiDB-lite"/>
    </source>
</evidence>
<dbReference type="SUPFAM" id="SSF56300">
    <property type="entry name" value="Metallo-dependent phosphatases"/>
    <property type="match status" value="1"/>
</dbReference>
<feature type="compositionally biased region" description="Polar residues" evidence="1">
    <location>
        <begin position="324"/>
        <end position="345"/>
    </location>
</feature>
<dbReference type="AlphaFoldDB" id="A0A9N8H5X1"/>
<feature type="compositionally biased region" description="Pro residues" evidence="1">
    <location>
        <begin position="62"/>
        <end position="73"/>
    </location>
</feature>
<evidence type="ECO:0000313" key="4">
    <source>
        <dbReference type="Proteomes" id="UP001153069"/>
    </source>
</evidence>
<proteinExistence type="predicted"/>
<sequence>MALQHTVHHGKPLYSQEADDNDSTSADDVDAKQRAISALSRPNPRSLDREDNLDRDNHRSFLPPPLDPLPNAPVPNRHGKGPSSSSSSSASRAKARMHPSKKFLHAPSSSSDTTFSTSRKERHERPSSTTTNTNNTNNRQRGRRSPSRKENQAEPKRYASMLPPPLKDPAQFMQQEDDEHDDDDDDDQPVKPSNFLDNYVVSEDSTTATTTTTGTAAPPSTTTSTSSTNDTITRAPSNGLSSWEHFLGTKPRPESNKSNSKSKKKPKSSTSSTDSSEEGDNVMAKLPSIQDLFPPDLSLGHTSSSKKAGAPSSSNDVSSLFPGKTNTGTQQSPRQRGRNLQTTNYDGPASSARTDDRSSSWMDRQQERKPKSTTGQQQSSASLGGVLPVSDLFYRSSSSSSQSSRGNNVADSNKKASKWDQLLKLGGNQTASGSTNKQSSKATTNSNNRANKSLPNNNKSQQHSNKGSSSKRRKMVRRGMEMLVGGVPVNADPPQRSMELVYDTKLPWYDAVAINTHDFGAFFHSGSNLTNTQLALYCEYFVHNTLRWDVCPDDLRLIAEEFLIQQDDDDEKTAPEGGRTLSTSITTLDVDNIKEALAPFKHVLGDLIGEDTDDVPLDLVDMGNSELDVKDVTFDLIGAIGKDGAPTGVVVDTNNNDNNKDAKAKTAVSPPKGFGKPSHGKNSNNKKTPRKRKATQTTQTGYEYLINMGAALSFDMGISQEELEAESGPDETPDGVLRDVLRCGIRSCVEKTLQRINDANDNKADYKMVLNDVQIEPLEMTELDDGTTNIVAMYKVLVHPSGLPSAYIRQDEFSRVARQVQRMVSDEIDEGDMSVACAAAARKETRWSAEFRERAYEEFLFQDEEEDKGYDDDREDAIEAEVISQSNADVSDDSADETSSSRSRKTENAGKQEDRSLIWNYMDESAQFAPFGGKLGHRLLEAVEKRAEKTPPKMIAIGDVHGCIEELQDLLRQCDYHPGDMVVFLGDLVSKGPDSVSVVEMANDVGALGVRGNHDFEVIRWHQAIKSGVDPPVVGSEHFHVATCLSQADVQWLYNLPWYITSKELGALFVHAGFVSGIRLAKQNPRLMMNMRSILPDGTVTSKFFNNWPWARLWDGPQTVYFGHDADRGLQQYEHAIGLDTGCVYGGRLTACLLPEKRLVSVSARREYFKYRRKHYD</sequence>
<feature type="region of interest" description="Disordered" evidence="1">
    <location>
        <begin position="881"/>
        <end position="911"/>
    </location>
</feature>
<dbReference type="OrthoDB" id="10267127at2759"/>
<dbReference type="InterPro" id="IPR050126">
    <property type="entry name" value="Ap4A_hydrolase"/>
</dbReference>
<evidence type="ECO:0000313" key="3">
    <source>
        <dbReference type="EMBL" id="CAB9501012.1"/>
    </source>
</evidence>
<dbReference type="GO" id="GO:0000298">
    <property type="term" value="F:endopolyphosphatase activity"/>
    <property type="evidence" value="ECO:0007669"/>
    <property type="project" value="TreeGrafter"/>
</dbReference>
<feature type="compositionally biased region" description="Basic and acidic residues" evidence="1">
    <location>
        <begin position="46"/>
        <end position="59"/>
    </location>
</feature>
<dbReference type="EMBL" id="CAICTM010000096">
    <property type="protein sequence ID" value="CAB9501012.1"/>
    <property type="molecule type" value="Genomic_DNA"/>
</dbReference>
<dbReference type="InterPro" id="IPR029052">
    <property type="entry name" value="Metallo-depent_PP-like"/>
</dbReference>
<evidence type="ECO:0000259" key="2">
    <source>
        <dbReference type="Pfam" id="PF00149"/>
    </source>
</evidence>
<feature type="compositionally biased region" description="Acidic residues" evidence="1">
    <location>
        <begin position="17"/>
        <end position="28"/>
    </location>
</feature>
<feature type="compositionally biased region" description="Polar residues" evidence="1">
    <location>
        <begin position="229"/>
        <end position="241"/>
    </location>
</feature>
<dbReference type="PANTHER" id="PTHR42850:SF4">
    <property type="entry name" value="ZINC-DEPENDENT ENDOPOLYPHOSPHATASE"/>
    <property type="match status" value="1"/>
</dbReference>
<gene>
    <name evidence="3" type="ORF">SEMRO_97_G050210.1</name>
</gene>
<feature type="compositionally biased region" description="Basic and acidic residues" evidence="1">
    <location>
        <begin position="353"/>
        <end position="370"/>
    </location>
</feature>
<feature type="compositionally biased region" description="Polar residues" evidence="1">
    <location>
        <begin position="372"/>
        <end position="382"/>
    </location>
</feature>
<dbReference type="PANTHER" id="PTHR42850">
    <property type="entry name" value="METALLOPHOSPHOESTERASE"/>
    <property type="match status" value="1"/>
</dbReference>
<feature type="region of interest" description="Disordered" evidence="1">
    <location>
        <begin position="645"/>
        <end position="697"/>
    </location>
</feature>
<dbReference type="Pfam" id="PF00149">
    <property type="entry name" value="Metallophos"/>
    <property type="match status" value="1"/>
</dbReference>
<feature type="region of interest" description="Disordered" evidence="1">
    <location>
        <begin position="1"/>
        <end position="474"/>
    </location>
</feature>
<dbReference type="GO" id="GO:0006798">
    <property type="term" value="P:polyphosphate catabolic process"/>
    <property type="evidence" value="ECO:0007669"/>
    <property type="project" value="TreeGrafter"/>
</dbReference>
<feature type="compositionally biased region" description="Polar residues" evidence="1">
    <location>
        <begin position="427"/>
        <end position="468"/>
    </location>
</feature>
<organism evidence="3 4">
    <name type="scientific">Seminavis robusta</name>
    <dbReference type="NCBI Taxonomy" id="568900"/>
    <lineage>
        <taxon>Eukaryota</taxon>
        <taxon>Sar</taxon>
        <taxon>Stramenopiles</taxon>
        <taxon>Ochrophyta</taxon>
        <taxon>Bacillariophyta</taxon>
        <taxon>Bacillariophyceae</taxon>
        <taxon>Bacillariophycidae</taxon>
        <taxon>Naviculales</taxon>
        <taxon>Naviculaceae</taxon>
        <taxon>Seminavis</taxon>
    </lineage>
</organism>
<dbReference type="GO" id="GO:0016791">
    <property type="term" value="F:phosphatase activity"/>
    <property type="evidence" value="ECO:0007669"/>
    <property type="project" value="TreeGrafter"/>
</dbReference>
<feature type="compositionally biased region" description="Acidic residues" evidence="1">
    <location>
        <begin position="175"/>
        <end position="187"/>
    </location>
</feature>
<protein>
    <submittedName>
        <fullName evidence="3">Bis(5'-nucleosyl)-tetraphosphatase PrpE [asymmetrical]</fullName>
    </submittedName>
</protein>
<feature type="compositionally biased region" description="Basic residues" evidence="1">
    <location>
        <begin position="1"/>
        <end position="11"/>
    </location>
</feature>
<accession>A0A9N8H5X1</accession>
<keyword evidence="4" id="KW-1185">Reference proteome</keyword>
<dbReference type="InterPro" id="IPR004843">
    <property type="entry name" value="Calcineurin-like_PHP"/>
</dbReference>
<feature type="compositionally biased region" description="Low complexity" evidence="1">
    <location>
        <begin position="303"/>
        <end position="314"/>
    </location>
</feature>
<feature type="compositionally biased region" description="Basic and acidic residues" evidence="1">
    <location>
        <begin position="147"/>
        <end position="157"/>
    </location>
</feature>
<feature type="compositionally biased region" description="Low complexity" evidence="1">
    <location>
        <begin position="108"/>
        <end position="117"/>
    </location>
</feature>
<dbReference type="Proteomes" id="UP001153069">
    <property type="component" value="Unassembled WGS sequence"/>
</dbReference>
<feature type="domain" description="Calcineurin-like phosphoesterase" evidence="2">
    <location>
        <begin position="954"/>
        <end position="1073"/>
    </location>
</feature>
<dbReference type="Gene3D" id="3.60.21.10">
    <property type="match status" value="1"/>
</dbReference>